<reference evidence="2" key="1">
    <citation type="submission" date="2020-03" db="EMBL/GenBank/DDBJ databases">
        <authorList>
            <person name="Weist P."/>
        </authorList>
    </citation>
    <scope>NUCLEOTIDE SEQUENCE</scope>
</reference>
<evidence type="ECO:0000313" key="3">
    <source>
        <dbReference type="Proteomes" id="UP001153269"/>
    </source>
</evidence>
<sequence length="104" mass="11143">MWHSIISASSPRLHMCVSRLRTISDGERKRRYRLSLAKQAANKSAVTSVTPTHHHHPPPPAPPPPSSTTSTLPHPPGEKLGIDTAQSGGVSVPASRYVLPPESS</sequence>
<feature type="region of interest" description="Disordered" evidence="1">
    <location>
        <begin position="37"/>
        <end position="104"/>
    </location>
</feature>
<name>A0A9N7YR90_PLEPL</name>
<evidence type="ECO:0000256" key="1">
    <source>
        <dbReference type="SAM" id="MobiDB-lite"/>
    </source>
</evidence>
<proteinExistence type="predicted"/>
<gene>
    <name evidence="2" type="ORF">PLEPLA_LOCUS29194</name>
</gene>
<dbReference type="EMBL" id="CADEAL010002646">
    <property type="protein sequence ID" value="CAB1441421.1"/>
    <property type="molecule type" value="Genomic_DNA"/>
</dbReference>
<comment type="caution">
    <text evidence="2">The sequence shown here is derived from an EMBL/GenBank/DDBJ whole genome shotgun (WGS) entry which is preliminary data.</text>
</comment>
<evidence type="ECO:0000313" key="2">
    <source>
        <dbReference type="EMBL" id="CAB1441421.1"/>
    </source>
</evidence>
<organism evidence="2 3">
    <name type="scientific">Pleuronectes platessa</name>
    <name type="common">European plaice</name>
    <dbReference type="NCBI Taxonomy" id="8262"/>
    <lineage>
        <taxon>Eukaryota</taxon>
        <taxon>Metazoa</taxon>
        <taxon>Chordata</taxon>
        <taxon>Craniata</taxon>
        <taxon>Vertebrata</taxon>
        <taxon>Euteleostomi</taxon>
        <taxon>Actinopterygii</taxon>
        <taxon>Neopterygii</taxon>
        <taxon>Teleostei</taxon>
        <taxon>Neoteleostei</taxon>
        <taxon>Acanthomorphata</taxon>
        <taxon>Carangaria</taxon>
        <taxon>Pleuronectiformes</taxon>
        <taxon>Pleuronectoidei</taxon>
        <taxon>Pleuronectidae</taxon>
        <taxon>Pleuronectes</taxon>
    </lineage>
</organism>
<protein>
    <submittedName>
        <fullName evidence="2">Uncharacterized protein</fullName>
    </submittedName>
</protein>
<keyword evidence="3" id="KW-1185">Reference proteome</keyword>
<accession>A0A9N7YR90</accession>
<dbReference type="Proteomes" id="UP001153269">
    <property type="component" value="Unassembled WGS sequence"/>
</dbReference>
<dbReference type="AlphaFoldDB" id="A0A9N7YR90"/>